<feature type="transmembrane region" description="Helical" evidence="5">
    <location>
        <begin position="145"/>
        <end position="169"/>
    </location>
</feature>
<keyword evidence="5" id="KW-1003">Cell membrane</keyword>
<dbReference type="OrthoDB" id="9804001at2"/>
<dbReference type="PRINTS" id="PR00164">
    <property type="entry name" value="ABC2TRNSPORT"/>
</dbReference>
<dbReference type="Proteomes" id="UP000253727">
    <property type="component" value="Unassembled WGS sequence"/>
</dbReference>
<dbReference type="PIRSF" id="PIRSF006648">
    <property type="entry name" value="DrrB"/>
    <property type="match status" value="1"/>
</dbReference>
<organism evidence="7 8">
    <name type="scientific">Alteripontixanthobacter maritimus</name>
    <dbReference type="NCBI Taxonomy" id="2161824"/>
    <lineage>
        <taxon>Bacteria</taxon>
        <taxon>Pseudomonadati</taxon>
        <taxon>Pseudomonadota</taxon>
        <taxon>Alphaproteobacteria</taxon>
        <taxon>Sphingomonadales</taxon>
        <taxon>Erythrobacteraceae</taxon>
        <taxon>Alteripontixanthobacter</taxon>
    </lineage>
</organism>
<accession>A0A369Q9C2</accession>
<sequence>MSSPLTGGINWRGAYAIYKNELVRAWRAVFGTIVSPVLTTSLYFIVFGAAIGGRMAEVGGVPYGAFIVPGLLMLTLLSESTSNASFGIYMPRFTGAIYELLSAPVGVTETLIGFVGAAATKSLILAAIILATATLFVDYRIEHPLLALGYIILVSASFSMLGFILGIWAEGFEKLQMIPLLVLTPLTFLGGTFYSIDMLSGPWQTVALFNPIFYLVSGLRWTFYGQADISIGLATGLTFGFLALCIATIAWIFHTGWRLRS</sequence>
<dbReference type="Pfam" id="PF01061">
    <property type="entry name" value="ABC2_membrane"/>
    <property type="match status" value="1"/>
</dbReference>
<dbReference type="RefSeq" id="WP_115366132.1">
    <property type="nucleotide sequence ID" value="NZ_QBKA01000002.1"/>
</dbReference>
<comment type="caution">
    <text evidence="7">The sequence shown here is derived from an EMBL/GenBank/DDBJ whole genome shotgun (WGS) entry which is preliminary data.</text>
</comment>
<evidence type="ECO:0000256" key="2">
    <source>
        <dbReference type="ARBA" id="ARBA00022692"/>
    </source>
</evidence>
<keyword evidence="2 5" id="KW-0812">Transmembrane</keyword>
<comment type="similarity">
    <text evidence="5">Belongs to the ABC-2 integral membrane protein family.</text>
</comment>
<protein>
    <recommendedName>
        <fullName evidence="5">Transport permease protein</fullName>
    </recommendedName>
</protein>
<gene>
    <name evidence="7" type="ORF">HME9302_01053</name>
</gene>
<name>A0A369Q9C2_9SPHN</name>
<feature type="domain" description="ABC transmembrane type-2" evidence="6">
    <location>
        <begin position="27"/>
        <end position="254"/>
    </location>
</feature>
<evidence type="ECO:0000256" key="3">
    <source>
        <dbReference type="ARBA" id="ARBA00022989"/>
    </source>
</evidence>
<feature type="transmembrane region" description="Helical" evidence="5">
    <location>
        <begin position="175"/>
        <end position="194"/>
    </location>
</feature>
<dbReference type="PANTHER" id="PTHR43332">
    <property type="entry name" value="INNER MEMBRANE TRANSPORT PERMEASE YADH-RELATED"/>
    <property type="match status" value="1"/>
</dbReference>
<feature type="transmembrane region" description="Helical" evidence="5">
    <location>
        <begin position="206"/>
        <end position="223"/>
    </location>
</feature>
<dbReference type="InterPro" id="IPR013525">
    <property type="entry name" value="ABC2_TM"/>
</dbReference>
<dbReference type="InterPro" id="IPR052522">
    <property type="entry name" value="ABC-2_transport_permease"/>
</dbReference>
<evidence type="ECO:0000256" key="5">
    <source>
        <dbReference type="RuleBase" id="RU361157"/>
    </source>
</evidence>
<keyword evidence="8" id="KW-1185">Reference proteome</keyword>
<reference evidence="7 8" key="1">
    <citation type="submission" date="2018-04" db="EMBL/GenBank/DDBJ databases">
        <title>Altererythrobacter sp. HME9302 genome sequencing and assembly.</title>
        <authorList>
            <person name="Kang H."/>
            <person name="Kim H."/>
            <person name="Joh K."/>
        </authorList>
    </citation>
    <scope>NUCLEOTIDE SEQUENCE [LARGE SCALE GENOMIC DNA]</scope>
    <source>
        <strain evidence="7 8">HME9302</strain>
    </source>
</reference>
<feature type="transmembrane region" description="Helical" evidence="5">
    <location>
        <begin position="28"/>
        <end position="51"/>
    </location>
</feature>
<dbReference type="InterPro" id="IPR047817">
    <property type="entry name" value="ABC2_TM_bact-type"/>
</dbReference>
<evidence type="ECO:0000259" key="6">
    <source>
        <dbReference type="PROSITE" id="PS51012"/>
    </source>
</evidence>
<evidence type="ECO:0000256" key="1">
    <source>
        <dbReference type="ARBA" id="ARBA00004141"/>
    </source>
</evidence>
<evidence type="ECO:0000313" key="7">
    <source>
        <dbReference type="EMBL" id="RDC59857.1"/>
    </source>
</evidence>
<evidence type="ECO:0000313" key="8">
    <source>
        <dbReference type="Proteomes" id="UP000253727"/>
    </source>
</evidence>
<dbReference type="PROSITE" id="PS51012">
    <property type="entry name" value="ABC_TM2"/>
    <property type="match status" value="1"/>
</dbReference>
<feature type="transmembrane region" description="Helical" evidence="5">
    <location>
        <begin position="110"/>
        <end position="133"/>
    </location>
</feature>
<dbReference type="GO" id="GO:0043190">
    <property type="term" value="C:ATP-binding cassette (ABC) transporter complex"/>
    <property type="evidence" value="ECO:0007669"/>
    <property type="project" value="InterPro"/>
</dbReference>
<comment type="subcellular location">
    <subcellularLocation>
        <location evidence="5">Cell inner membrane</location>
        <topology evidence="5">Multi-pass membrane protein</topology>
    </subcellularLocation>
    <subcellularLocation>
        <location evidence="1">Membrane</location>
        <topology evidence="1">Multi-pass membrane protein</topology>
    </subcellularLocation>
</comment>
<evidence type="ECO:0000256" key="4">
    <source>
        <dbReference type="ARBA" id="ARBA00023136"/>
    </source>
</evidence>
<dbReference type="EMBL" id="QBKA01000002">
    <property type="protein sequence ID" value="RDC59857.1"/>
    <property type="molecule type" value="Genomic_DNA"/>
</dbReference>
<feature type="transmembrane region" description="Helical" evidence="5">
    <location>
        <begin position="229"/>
        <end position="253"/>
    </location>
</feature>
<proteinExistence type="inferred from homology"/>
<keyword evidence="3 5" id="KW-1133">Transmembrane helix</keyword>
<keyword evidence="4 5" id="KW-0472">Membrane</keyword>
<dbReference type="PANTHER" id="PTHR43332:SF1">
    <property type="entry name" value="TRANSPORT PERMEASE PROTEIN"/>
    <property type="match status" value="1"/>
</dbReference>
<keyword evidence="5" id="KW-0813">Transport</keyword>
<dbReference type="AlphaFoldDB" id="A0A369Q9C2"/>
<dbReference type="InterPro" id="IPR000412">
    <property type="entry name" value="ABC_2_transport"/>
</dbReference>
<dbReference type="GO" id="GO:0140359">
    <property type="term" value="F:ABC-type transporter activity"/>
    <property type="evidence" value="ECO:0007669"/>
    <property type="project" value="InterPro"/>
</dbReference>
<feature type="transmembrane region" description="Helical" evidence="5">
    <location>
        <begin position="63"/>
        <end position="90"/>
    </location>
</feature>